<gene>
    <name evidence="3" type="ORF">N0F65_001122</name>
</gene>
<organism evidence="3 4">
    <name type="scientific">Lagenidium giganteum</name>
    <dbReference type="NCBI Taxonomy" id="4803"/>
    <lineage>
        <taxon>Eukaryota</taxon>
        <taxon>Sar</taxon>
        <taxon>Stramenopiles</taxon>
        <taxon>Oomycota</taxon>
        <taxon>Peronosporomycetes</taxon>
        <taxon>Pythiales</taxon>
        <taxon>Pythiaceae</taxon>
    </lineage>
</organism>
<feature type="transmembrane region" description="Helical" evidence="2">
    <location>
        <begin position="108"/>
        <end position="129"/>
    </location>
</feature>
<protein>
    <recommendedName>
        <fullName evidence="5">Leucine-rich repeat domain, L domain-like</fullName>
    </recommendedName>
</protein>
<dbReference type="InterPro" id="IPR032675">
    <property type="entry name" value="LRR_dom_sf"/>
</dbReference>
<evidence type="ECO:0000313" key="4">
    <source>
        <dbReference type="Proteomes" id="UP001146120"/>
    </source>
</evidence>
<accession>A0AAV2YJ42</accession>
<keyword evidence="4" id="KW-1185">Reference proteome</keyword>
<dbReference type="Proteomes" id="UP001146120">
    <property type="component" value="Unassembled WGS sequence"/>
</dbReference>
<feature type="transmembrane region" description="Helical" evidence="2">
    <location>
        <begin position="165"/>
        <end position="190"/>
    </location>
</feature>
<feature type="transmembrane region" description="Helical" evidence="2">
    <location>
        <begin position="78"/>
        <end position="96"/>
    </location>
</feature>
<evidence type="ECO:0008006" key="5">
    <source>
        <dbReference type="Google" id="ProtNLM"/>
    </source>
</evidence>
<comment type="caution">
    <text evidence="3">The sequence shown here is derived from an EMBL/GenBank/DDBJ whole genome shotgun (WGS) entry which is preliminary data.</text>
</comment>
<keyword evidence="2" id="KW-0472">Membrane</keyword>
<dbReference type="Gene3D" id="3.80.10.10">
    <property type="entry name" value="Ribonuclease Inhibitor"/>
    <property type="match status" value="1"/>
</dbReference>
<reference evidence="3" key="2">
    <citation type="journal article" date="2023" name="Microbiol Resour">
        <title>Decontamination and Annotation of the Draft Genome Sequence of the Oomycete Lagenidium giganteum ARSEF 373.</title>
        <authorList>
            <person name="Morgan W.R."/>
            <person name="Tartar A."/>
        </authorList>
    </citation>
    <scope>NUCLEOTIDE SEQUENCE</scope>
    <source>
        <strain evidence="3">ARSEF 373</strain>
    </source>
</reference>
<feature type="region of interest" description="Disordered" evidence="1">
    <location>
        <begin position="1"/>
        <end position="36"/>
    </location>
</feature>
<proteinExistence type="predicted"/>
<sequence length="604" mass="67229">MGSEGASVRVRQPGWEETNERPASSTAVHPLASSKSEEEESINRGFYQFSRWPLLVCWLLVVMIHAFCAAFYVLIAMMYYNLVSTNLIWTIILYSLSIEVTAYKAVTVVHAGLAAAHVFAIIKILYLSLRQCRLTLESPVTAENLDKTEGRVASLKRLRSKVDSLLQLVELALDFLSVIVIPCVLLNTYYEQYDSRRQDFSRAFYYDDQSLLQLLNEFKLLLVYSVPDLLQRLLLGSDLLLCARTIKSLVRPTTHPSAICPTSHFPSATSTPQKTVMTTIAVVPIHPKANSGVDDDDKSTSTKARASVQMAKTNTKMFHAVCILWGFLVAGAQLYAEIKPVSADCIIVVRPWFRPKPGCALIELSGAHVSADQETQDAIAKRLAAFDEDAVSYLILSHHEALYVPNNLQNLHNLVGLKMNNFTLIEWGEDAALTQTNHPRARFVFLLLLDVEICVSTLSDVPSNLSAVWPPGAWLFVDHSNFTKIPDVLVDMKLTYLSLSFNEISTVPVGLFTNHWLTLIGLSGNPVSQLPEVPAQNRTALDLLSLDSTNLSVLPSWMDDSFFASTVVYLGDTPQCDATVQNNLLSHPRLCRVQDDCRKLVQLL</sequence>
<name>A0AAV2YJ42_9STRA</name>
<evidence type="ECO:0000256" key="1">
    <source>
        <dbReference type="SAM" id="MobiDB-lite"/>
    </source>
</evidence>
<evidence type="ECO:0000313" key="3">
    <source>
        <dbReference type="EMBL" id="DAZ93283.1"/>
    </source>
</evidence>
<reference evidence="3" key="1">
    <citation type="submission" date="2022-11" db="EMBL/GenBank/DDBJ databases">
        <authorList>
            <person name="Morgan W.R."/>
            <person name="Tartar A."/>
        </authorList>
    </citation>
    <scope>NUCLEOTIDE SEQUENCE</scope>
    <source>
        <strain evidence="3">ARSEF 373</strain>
    </source>
</reference>
<evidence type="ECO:0000256" key="2">
    <source>
        <dbReference type="SAM" id="Phobius"/>
    </source>
</evidence>
<keyword evidence="2" id="KW-0812">Transmembrane</keyword>
<dbReference type="AlphaFoldDB" id="A0AAV2YJ42"/>
<dbReference type="SUPFAM" id="SSF52058">
    <property type="entry name" value="L domain-like"/>
    <property type="match status" value="1"/>
</dbReference>
<keyword evidence="2" id="KW-1133">Transmembrane helix</keyword>
<dbReference type="EMBL" id="DAKRPA010000328">
    <property type="protein sequence ID" value="DAZ93283.1"/>
    <property type="molecule type" value="Genomic_DNA"/>
</dbReference>
<feature type="transmembrane region" description="Helical" evidence="2">
    <location>
        <begin position="52"/>
        <end position="72"/>
    </location>
</feature>
<feature type="transmembrane region" description="Helical" evidence="2">
    <location>
        <begin position="317"/>
        <end position="336"/>
    </location>
</feature>